<dbReference type="Pfam" id="PF12079">
    <property type="entry name" value="DUF3558"/>
    <property type="match status" value="1"/>
</dbReference>
<accession>A0A2S0WF66</accession>
<proteinExistence type="predicted"/>
<reference evidence="2" key="1">
    <citation type="submission" date="2018-01" db="EMBL/GenBank/DDBJ databases">
        <authorList>
            <person name="Li J."/>
        </authorList>
    </citation>
    <scope>NUCLEOTIDE SEQUENCE [LARGE SCALE GENOMIC DNA]</scope>
    <source>
        <strain evidence="2">2184</strain>
    </source>
</reference>
<evidence type="ECO:0000313" key="2">
    <source>
        <dbReference type="Proteomes" id="UP000244754"/>
    </source>
</evidence>
<dbReference type="EMBL" id="CP026948">
    <property type="protein sequence ID" value="AWB84433.1"/>
    <property type="molecule type" value="Genomic_DNA"/>
</dbReference>
<dbReference type="AlphaFoldDB" id="A0A2S0WF66"/>
<dbReference type="Proteomes" id="UP000244754">
    <property type="component" value="Chromosome"/>
</dbReference>
<keyword evidence="2" id="KW-1185">Reference proteome</keyword>
<evidence type="ECO:0000313" key="1">
    <source>
        <dbReference type="EMBL" id="AWB84433.1"/>
    </source>
</evidence>
<name>A0A2S0WF66_9CORY</name>
<dbReference type="KEGG" id="clia:C3E79_08010"/>
<dbReference type="InterPro" id="IPR024520">
    <property type="entry name" value="DUF3558"/>
</dbReference>
<organism evidence="1 2">
    <name type="scientific">Corynebacterium liangguodongii</name>
    <dbReference type="NCBI Taxonomy" id="2079535"/>
    <lineage>
        <taxon>Bacteria</taxon>
        <taxon>Bacillati</taxon>
        <taxon>Actinomycetota</taxon>
        <taxon>Actinomycetes</taxon>
        <taxon>Mycobacteriales</taxon>
        <taxon>Corynebacteriaceae</taxon>
        <taxon>Corynebacterium</taxon>
    </lineage>
</organism>
<gene>
    <name evidence="1" type="ORF">C3E79_08010</name>
</gene>
<protein>
    <submittedName>
        <fullName evidence="1">Uncharacterized protein</fullName>
    </submittedName>
</protein>
<sequence length="196" mass="20333">MWAVLGVTAGLVAGCGETPEGTAPEGLATAAPAAEPSAGKAPAFHFDSGDLVIGPFDPEHVKHNLFDPCTEISDAEFAEAGLVKADRGSNVLLDQQFVSGCEIESDNLYLTKGIMANAVPKDLILSESLPVGTPTSDVPGAFAFLPPNGRTDICDVGVETDRGTLSVTVSSLRKNDSPDYLCAEAGRILGRLYRAG</sequence>